<dbReference type="EMBL" id="KI277272">
    <property type="protein sequence ID" value="ESA20497.1"/>
    <property type="molecule type" value="Genomic_DNA"/>
</dbReference>
<evidence type="ECO:0000313" key="1">
    <source>
        <dbReference type="EMBL" id="ESA20497.1"/>
    </source>
</evidence>
<proteinExistence type="predicted"/>
<organism evidence="1">
    <name type="scientific">Rhizophagus irregularis (strain DAOM 181602 / DAOM 197198 / MUCL 43194)</name>
    <name type="common">Arbuscular mycorrhizal fungus</name>
    <name type="synonym">Glomus intraradices</name>
    <dbReference type="NCBI Taxonomy" id="747089"/>
    <lineage>
        <taxon>Eukaryota</taxon>
        <taxon>Fungi</taxon>
        <taxon>Fungi incertae sedis</taxon>
        <taxon>Mucoromycota</taxon>
        <taxon>Glomeromycotina</taxon>
        <taxon>Glomeromycetes</taxon>
        <taxon>Glomerales</taxon>
        <taxon>Glomeraceae</taxon>
        <taxon>Rhizophagus</taxon>
    </lineage>
</organism>
<name>U9ULG3_RHIID</name>
<gene>
    <name evidence="1" type="ORF">GLOINDRAFT_92330</name>
</gene>
<reference evidence="1" key="1">
    <citation type="submission" date="2013-07" db="EMBL/GenBank/DDBJ databases">
        <title>The genome of an arbuscular mycorrhizal fungus provides insights into the evolution of the oldest plant symbiosis.</title>
        <authorList>
            <consortium name="DOE Joint Genome Institute"/>
            <person name="Tisserant E."/>
            <person name="Malbreil M."/>
            <person name="Kuo A."/>
            <person name="Kohler A."/>
            <person name="Symeonidi A."/>
            <person name="Balestrini R."/>
            <person name="Charron P."/>
            <person name="Duensing N."/>
            <person name="Frei-dit-Frey N."/>
            <person name="Gianinazzi-Pearson V."/>
            <person name="Gilbert B."/>
            <person name="Handa Y."/>
            <person name="Hijri M."/>
            <person name="Kaul R."/>
            <person name="Kawaguchi M."/>
            <person name="Krajinski F."/>
            <person name="Lammers P."/>
            <person name="Lapierre D."/>
            <person name="Masclaux F.G."/>
            <person name="Murat C."/>
            <person name="Morin E."/>
            <person name="Ndikumana S."/>
            <person name="Pagni M."/>
            <person name="Petitpierre D."/>
            <person name="Requena N."/>
            <person name="Rosikiewicz P."/>
            <person name="Riley R."/>
            <person name="Saito K."/>
            <person name="San Clemente H."/>
            <person name="Shapiro H."/>
            <person name="van Tuinen D."/>
            <person name="Becard G."/>
            <person name="Bonfante P."/>
            <person name="Paszkowski U."/>
            <person name="Shachar-Hill Y."/>
            <person name="Young J.P."/>
            <person name="Sanders I.R."/>
            <person name="Henrissat B."/>
            <person name="Rensing S.A."/>
            <person name="Grigoriev I.V."/>
            <person name="Corradi N."/>
            <person name="Roux C."/>
            <person name="Martin F."/>
        </authorList>
    </citation>
    <scope>NUCLEOTIDE SEQUENCE</scope>
    <source>
        <strain evidence="1">DAOM 197198</strain>
    </source>
</reference>
<dbReference type="HOGENOM" id="CLU_2265109_0_0_1"/>
<sequence length="103" mass="12116">MYVMLLALEMSKEHRGPKCPSVLFNATCDSTGRRKTLLYELDNDQKLIFITESVNRRIILNLNKDDFFLHKIMPTSQFFDTQFSTLNKKPEKIFFCSTSWDGR</sequence>
<protein>
    <submittedName>
        <fullName evidence="1">Uncharacterized protein</fullName>
    </submittedName>
</protein>
<accession>U9ULG3</accession>
<dbReference type="AlphaFoldDB" id="U9ULG3"/>